<evidence type="ECO:0000313" key="2">
    <source>
        <dbReference type="EMBL" id="KAF0683313.1"/>
    </source>
</evidence>
<proteinExistence type="predicted"/>
<name>A0A6A4XKD2_9STRA</name>
<evidence type="ECO:0000256" key="1">
    <source>
        <dbReference type="SAM" id="SignalP"/>
    </source>
</evidence>
<reference evidence="2" key="1">
    <citation type="submission" date="2019-06" db="EMBL/GenBank/DDBJ databases">
        <title>Genomics analysis of Aphanomyces spp. identifies a new class of oomycete effector associated with host adaptation.</title>
        <authorList>
            <person name="Gaulin E."/>
        </authorList>
    </citation>
    <scope>NUCLEOTIDE SEQUENCE</scope>
    <source>
        <strain evidence="2">CBS 578.67</strain>
    </source>
</reference>
<feature type="non-terminal residue" evidence="2">
    <location>
        <position position="87"/>
    </location>
</feature>
<organism evidence="2">
    <name type="scientific">Aphanomyces stellatus</name>
    <dbReference type="NCBI Taxonomy" id="120398"/>
    <lineage>
        <taxon>Eukaryota</taxon>
        <taxon>Sar</taxon>
        <taxon>Stramenopiles</taxon>
        <taxon>Oomycota</taxon>
        <taxon>Saprolegniomycetes</taxon>
        <taxon>Saprolegniales</taxon>
        <taxon>Verrucalvaceae</taxon>
        <taxon>Aphanomyces</taxon>
    </lineage>
</organism>
<feature type="chain" id="PRO_5025333604" evidence="1">
    <location>
        <begin position="18"/>
        <end position="87"/>
    </location>
</feature>
<protein>
    <submittedName>
        <fullName evidence="2">Uncharacterized protein</fullName>
    </submittedName>
</protein>
<keyword evidence="1" id="KW-0732">Signal</keyword>
<accession>A0A6A4XKD2</accession>
<gene>
    <name evidence="2" type="ORF">As57867_024552</name>
</gene>
<dbReference type="EMBL" id="VJMH01007418">
    <property type="protein sequence ID" value="KAF0683313.1"/>
    <property type="molecule type" value="Genomic_DNA"/>
</dbReference>
<comment type="caution">
    <text evidence="2">The sequence shown here is derived from an EMBL/GenBank/DDBJ whole genome shotgun (WGS) entry which is preliminary data.</text>
</comment>
<dbReference type="AlphaFoldDB" id="A0A6A4XKD2"/>
<sequence>MKTSSIALLAIAAVASAQQADSTAIVACATTVDNILATAATNDGAKACAKEAGFSMDSTDMSDAAIKKYVDAKACQAWWTATVGSIN</sequence>
<feature type="signal peptide" evidence="1">
    <location>
        <begin position="1"/>
        <end position="17"/>
    </location>
</feature>